<accession>A0A9D9GS77</accession>
<feature type="domain" description="EF-hand" evidence="3">
    <location>
        <begin position="129"/>
        <end position="164"/>
    </location>
</feature>
<keyword evidence="2" id="KW-1133">Transmembrane helix</keyword>
<feature type="compositionally biased region" description="Basic residues" evidence="1">
    <location>
        <begin position="19"/>
        <end position="35"/>
    </location>
</feature>
<sequence length="177" mass="18974">MPTKSVKKTATKPATAKKTTVKKVATKKPGSKTAKKAAPVMDAAAMAPAPEMVARPVDTKCPCGDGCKCGNECKCARGGSKFVRFMMKLIFALIIFALGFAAARLVDDGRDFRGPRVDFDNGCLVVSSVKCPQLQALLPVMDMDQDGCITREEFRAVDAELRRQMRAASAGAPENMQ</sequence>
<evidence type="ECO:0000313" key="4">
    <source>
        <dbReference type="EMBL" id="MBO8425270.1"/>
    </source>
</evidence>
<reference evidence="4" key="2">
    <citation type="journal article" date="2021" name="PeerJ">
        <title>Extensive microbial diversity within the chicken gut microbiome revealed by metagenomics and culture.</title>
        <authorList>
            <person name="Gilroy R."/>
            <person name="Ravi A."/>
            <person name="Getino M."/>
            <person name="Pursley I."/>
            <person name="Horton D.L."/>
            <person name="Alikhan N.F."/>
            <person name="Baker D."/>
            <person name="Gharbi K."/>
            <person name="Hall N."/>
            <person name="Watson M."/>
            <person name="Adriaenssens E.M."/>
            <person name="Foster-Nyarko E."/>
            <person name="Jarju S."/>
            <person name="Secka A."/>
            <person name="Antonio M."/>
            <person name="Oren A."/>
            <person name="Chaudhuri R.R."/>
            <person name="La Ragione R."/>
            <person name="Hildebrand F."/>
            <person name="Pallen M.J."/>
        </authorList>
    </citation>
    <scope>NUCLEOTIDE SEQUENCE</scope>
    <source>
        <strain evidence="4">8207</strain>
    </source>
</reference>
<proteinExistence type="predicted"/>
<evidence type="ECO:0000313" key="5">
    <source>
        <dbReference type="Proteomes" id="UP000823630"/>
    </source>
</evidence>
<evidence type="ECO:0000259" key="3">
    <source>
        <dbReference type="PROSITE" id="PS50222"/>
    </source>
</evidence>
<feature type="compositionally biased region" description="Basic residues" evidence="1">
    <location>
        <begin position="1"/>
        <end position="10"/>
    </location>
</feature>
<dbReference type="EMBL" id="JADINC010000032">
    <property type="protein sequence ID" value="MBO8425270.1"/>
    <property type="molecule type" value="Genomic_DNA"/>
</dbReference>
<organism evidence="4 5">
    <name type="scientific">Candidatus Enterousia avistercoris</name>
    <dbReference type="NCBI Taxonomy" id="2840788"/>
    <lineage>
        <taxon>Bacteria</taxon>
        <taxon>Pseudomonadati</taxon>
        <taxon>Pseudomonadota</taxon>
        <taxon>Alphaproteobacteria</taxon>
        <taxon>Candidatus Enterousia</taxon>
    </lineage>
</organism>
<dbReference type="GO" id="GO:0005509">
    <property type="term" value="F:calcium ion binding"/>
    <property type="evidence" value="ECO:0007669"/>
    <property type="project" value="InterPro"/>
</dbReference>
<dbReference type="PROSITE" id="PS50222">
    <property type="entry name" value="EF_HAND_2"/>
    <property type="match status" value="1"/>
</dbReference>
<evidence type="ECO:0000256" key="2">
    <source>
        <dbReference type="SAM" id="Phobius"/>
    </source>
</evidence>
<protein>
    <recommendedName>
        <fullName evidence="3">EF-hand domain-containing protein</fullName>
    </recommendedName>
</protein>
<dbReference type="Proteomes" id="UP000823630">
    <property type="component" value="Unassembled WGS sequence"/>
</dbReference>
<gene>
    <name evidence="4" type="ORF">IAC69_02190</name>
</gene>
<dbReference type="AlphaFoldDB" id="A0A9D9GS77"/>
<feature type="transmembrane region" description="Helical" evidence="2">
    <location>
        <begin position="89"/>
        <end position="106"/>
    </location>
</feature>
<name>A0A9D9GS77_9PROT</name>
<feature type="region of interest" description="Disordered" evidence="1">
    <location>
        <begin position="1"/>
        <end position="37"/>
    </location>
</feature>
<dbReference type="PROSITE" id="PS00018">
    <property type="entry name" value="EF_HAND_1"/>
    <property type="match status" value="1"/>
</dbReference>
<reference evidence="4" key="1">
    <citation type="submission" date="2020-10" db="EMBL/GenBank/DDBJ databases">
        <authorList>
            <person name="Gilroy R."/>
        </authorList>
    </citation>
    <scope>NUCLEOTIDE SEQUENCE</scope>
    <source>
        <strain evidence="4">8207</strain>
    </source>
</reference>
<evidence type="ECO:0000256" key="1">
    <source>
        <dbReference type="SAM" id="MobiDB-lite"/>
    </source>
</evidence>
<comment type="caution">
    <text evidence="4">The sequence shown here is derived from an EMBL/GenBank/DDBJ whole genome shotgun (WGS) entry which is preliminary data.</text>
</comment>
<keyword evidence="2" id="KW-0812">Transmembrane</keyword>
<dbReference type="InterPro" id="IPR018247">
    <property type="entry name" value="EF_Hand_1_Ca_BS"/>
</dbReference>
<keyword evidence="2" id="KW-0472">Membrane</keyword>
<dbReference type="InterPro" id="IPR002048">
    <property type="entry name" value="EF_hand_dom"/>
</dbReference>